<dbReference type="Proteomes" id="UP001143856">
    <property type="component" value="Unassembled WGS sequence"/>
</dbReference>
<organism evidence="1 2">
    <name type="scientific">Xylaria curta</name>
    <dbReference type="NCBI Taxonomy" id="42375"/>
    <lineage>
        <taxon>Eukaryota</taxon>
        <taxon>Fungi</taxon>
        <taxon>Dikarya</taxon>
        <taxon>Ascomycota</taxon>
        <taxon>Pezizomycotina</taxon>
        <taxon>Sordariomycetes</taxon>
        <taxon>Xylariomycetidae</taxon>
        <taxon>Xylariales</taxon>
        <taxon>Xylariaceae</taxon>
        <taxon>Xylaria</taxon>
    </lineage>
</organism>
<evidence type="ECO:0000313" key="2">
    <source>
        <dbReference type="Proteomes" id="UP001143856"/>
    </source>
</evidence>
<comment type="caution">
    <text evidence="1">The sequence shown here is derived from an EMBL/GenBank/DDBJ whole genome shotgun (WGS) entry which is preliminary data.</text>
</comment>
<proteinExistence type="predicted"/>
<evidence type="ECO:0000313" key="1">
    <source>
        <dbReference type="EMBL" id="KAJ2992710.1"/>
    </source>
</evidence>
<keyword evidence="2" id="KW-1185">Reference proteome</keyword>
<dbReference type="EMBL" id="JAPDGR010000252">
    <property type="protein sequence ID" value="KAJ2992710.1"/>
    <property type="molecule type" value="Genomic_DNA"/>
</dbReference>
<gene>
    <name evidence="1" type="ORF">NUW58_g2073</name>
</gene>
<name>A0ACC1PIN2_9PEZI</name>
<reference evidence="1" key="1">
    <citation type="submission" date="2022-10" db="EMBL/GenBank/DDBJ databases">
        <title>Genome Sequence of Xylaria curta.</title>
        <authorList>
            <person name="Buettner E."/>
        </authorList>
    </citation>
    <scope>NUCLEOTIDE SEQUENCE</scope>
    <source>
        <strain evidence="1">Babe10</strain>
    </source>
</reference>
<sequence length="254" mass="28798">MHGGSGTEDLAVEAKELAELVLIRVFDGPLPPNCRTKGGRFGKQRQTSWFEKSVEINQKSDTDEKDAIIFGSPLPMNSHFPCPFYIRQKEKYRSCSTWTDPLDMRGLKRHLETKHCQPLYCPTCHTTFISSRDWEEHIRRHSCTPSDKPRPEGISILQIQQLAQQESSQWLSIWEIVFPGVEPPSLAFPSNGAETTVRVLRDFWLAEGDQIVSNFLAKKRLRGGERSPVTLGPLVLGLVIDRLVGGHTWDESDD</sequence>
<protein>
    <submittedName>
        <fullName evidence="1">Uncharacterized protein</fullName>
    </submittedName>
</protein>
<accession>A0ACC1PIN2</accession>